<gene>
    <name evidence="1" type="ORF">FHS49_003193</name>
</gene>
<dbReference type="Gene3D" id="3.40.30.10">
    <property type="entry name" value="Glutaredoxin"/>
    <property type="match status" value="1"/>
</dbReference>
<keyword evidence="2" id="KW-1185">Reference proteome</keyword>
<evidence type="ECO:0000313" key="2">
    <source>
        <dbReference type="Proteomes" id="UP000549617"/>
    </source>
</evidence>
<comment type="caution">
    <text evidence="1">The sequence shown here is derived from an EMBL/GenBank/DDBJ whole genome shotgun (WGS) entry which is preliminary data.</text>
</comment>
<dbReference type="AlphaFoldDB" id="A0A7W9AK75"/>
<accession>A0A7W9AK75</accession>
<reference evidence="1 2" key="1">
    <citation type="submission" date="2020-08" db="EMBL/GenBank/DDBJ databases">
        <title>Genomic Encyclopedia of Type Strains, Phase IV (KMG-IV): sequencing the most valuable type-strain genomes for metagenomic binning, comparative biology and taxonomic classification.</title>
        <authorList>
            <person name="Goeker M."/>
        </authorList>
    </citation>
    <scope>NUCLEOTIDE SEQUENCE [LARGE SCALE GENOMIC DNA]</scope>
    <source>
        <strain evidence="1 2">DSM 25079</strain>
    </source>
</reference>
<evidence type="ECO:0000313" key="1">
    <source>
        <dbReference type="EMBL" id="MBB5687165.1"/>
    </source>
</evidence>
<protein>
    <submittedName>
        <fullName evidence="1">Putative metal-binding protein</fullName>
    </submittedName>
</protein>
<dbReference type="Proteomes" id="UP000549617">
    <property type="component" value="Unassembled WGS sequence"/>
</dbReference>
<name>A0A7W9AK75_9SPHN</name>
<dbReference type="RefSeq" id="WP_184020357.1">
    <property type="nucleotide sequence ID" value="NZ_JACIJC010000005.1"/>
</dbReference>
<dbReference type="EMBL" id="JACIJC010000005">
    <property type="protein sequence ID" value="MBB5687165.1"/>
    <property type="molecule type" value="Genomic_DNA"/>
</dbReference>
<sequence length="100" mass="10793">MNRHIRADWETALLVCRKCSKKLDGGFGLKGKTPLAKALKKELGAKGGRKSKIGIVEVKCLGICPKHAVTLIDARKSRDWLIVKQGTDAGELVAELGLKG</sequence>
<proteinExistence type="predicted"/>
<organism evidence="1 2">
    <name type="scientific">Sphingobium boeckii</name>
    <dbReference type="NCBI Taxonomy" id="1082345"/>
    <lineage>
        <taxon>Bacteria</taxon>
        <taxon>Pseudomonadati</taxon>
        <taxon>Pseudomonadota</taxon>
        <taxon>Alphaproteobacteria</taxon>
        <taxon>Sphingomonadales</taxon>
        <taxon>Sphingomonadaceae</taxon>
        <taxon>Sphingobium</taxon>
    </lineage>
</organism>